<organism evidence="1 2">
    <name type="scientific">Pleurodeles waltl</name>
    <name type="common">Iberian ribbed newt</name>
    <dbReference type="NCBI Taxonomy" id="8319"/>
    <lineage>
        <taxon>Eukaryota</taxon>
        <taxon>Metazoa</taxon>
        <taxon>Chordata</taxon>
        <taxon>Craniata</taxon>
        <taxon>Vertebrata</taxon>
        <taxon>Euteleostomi</taxon>
        <taxon>Amphibia</taxon>
        <taxon>Batrachia</taxon>
        <taxon>Caudata</taxon>
        <taxon>Salamandroidea</taxon>
        <taxon>Salamandridae</taxon>
        <taxon>Pleurodelinae</taxon>
        <taxon>Pleurodeles</taxon>
    </lineage>
</organism>
<dbReference type="AlphaFoldDB" id="A0AAV7W0L6"/>
<proteinExistence type="predicted"/>
<accession>A0AAV7W0L6</accession>
<reference evidence="1" key="1">
    <citation type="journal article" date="2022" name="bioRxiv">
        <title>Sequencing and chromosome-scale assembly of the giantPleurodeles waltlgenome.</title>
        <authorList>
            <person name="Brown T."/>
            <person name="Elewa A."/>
            <person name="Iarovenko S."/>
            <person name="Subramanian E."/>
            <person name="Araus A.J."/>
            <person name="Petzold A."/>
            <person name="Susuki M."/>
            <person name="Suzuki K.-i.T."/>
            <person name="Hayashi T."/>
            <person name="Toyoda A."/>
            <person name="Oliveira C."/>
            <person name="Osipova E."/>
            <person name="Leigh N.D."/>
            <person name="Simon A."/>
            <person name="Yun M.H."/>
        </authorList>
    </citation>
    <scope>NUCLEOTIDE SEQUENCE</scope>
    <source>
        <strain evidence="1">20211129_DDA</strain>
        <tissue evidence="1">Liver</tissue>
    </source>
</reference>
<comment type="caution">
    <text evidence="1">The sequence shown here is derived from an EMBL/GenBank/DDBJ whole genome shotgun (WGS) entry which is preliminary data.</text>
</comment>
<gene>
    <name evidence="1" type="ORF">NDU88_001562</name>
</gene>
<dbReference type="Proteomes" id="UP001066276">
    <property type="component" value="Chromosome 1_2"/>
</dbReference>
<evidence type="ECO:0000313" key="1">
    <source>
        <dbReference type="EMBL" id="KAJ1206153.1"/>
    </source>
</evidence>
<protein>
    <submittedName>
        <fullName evidence="1">Uncharacterized protein</fullName>
    </submittedName>
</protein>
<sequence>MPPTLPLCGKQDKLAQDYGLHLASQVAPSTGTTIGAPLCALEVANSSTGREAGYVSPRLRAQSCLAAGPRLAPPTGTTISVPFGALTAADSPAAWEAGHVSPELLAPFHLAADPTHRDYRHHTIWLT</sequence>
<name>A0AAV7W0L6_PLEWA</name>
<keyword evidence="2" id="KW-1185">Reference proteome</keyword>
<evidence type="ECO:0000313" key="2">
    <source>
        <dbReference type="Proteomes" id="UP001066276"/>
    </source>
</evidence>
<dbReference type="EMBL" id="JANPWB010000002">
    <property type="protein sequence ID" value="KAJ1206153.1"/>
    <property type="molecule type" value="Genomic_DNA"/>
</dbReference>